<name>A0A2S3U7X5_LACPN</name>
<dbReference type="Proteomes" id="UP000236990">
    <property type="component" value="Unassembled WGS sequence"/>
</dbReference>
<dbReference type="Gene3D" id="3.40.50.720">
    <property type="entry name" value="NAD(P)-binding Rossmann-like Domain"/>
    <property type="match status" value="1"/>
</dbReference>
<evidence type="ECO:0000313" key="1">
    <source>
        <dbReference type="EMBL" id="POD87220.1"/>
    </source>
</evidence>
<dbReference type="SUPFAM" id="SSF51735">
    <property type="entry name" value="NAD(P)-binding Rossmann-fold domains"/>
    <property type="match status" value="1"/>
</dbReference>
<comment type="caution">
    <text evidence="1">The sequence shown here is derived from an EMBL/GenBank/DDBJ whole genome shotgun (WGS) entry which is preliminary data.</text>
</comment>
<gene>
    <name evidence="1" type="ORF">S101258_00886</name>
</gene>
<dbReference type="AlphaFoldDB" id="A0A2S3U7X5"/>
<reference evidence="1 2" key="1">
    <citation type="submission" date="2017-06" db="EMBL/GenBank/DDBJ databases">
        <title>Genome sequence of Lactobacillus plantarum subsp. plantarum strain SRCM101258.</title>
        <authorList>
            <person name="Cho S.H."/>
        </authorList>
    </citation>
    <scope>NUCLEOTIDE SEQUENCE [LARGE SCALE GENOMIC DNA]</scope>
    <source>
        <strain evidence="1 2">SRCM101258</strain>
    </source>
</reference>
<evidence type="ECO:0000313" key="2">
    <source>
        <dbReference type="Proteomes" id="UP000236990"/>
    </source>
</evidence>
<protein>
    <submittedName>
        <fullName evidence="1">Uncharacterized protein</fullName>
    </submittedName>
</protein>
<dbReference type="EMBL" id="NKCZ01000079">
    <property type="protein sequence ID" value="POD87220.1"/>
    <property type="molecule type" value="Genomic_DNA"/>
</dbReference>
<sequence length="34" mass="3478">MFNFTDKVVIVTGARTGIGLSAATLFAKAGAHVI</sequence>
<proteinExistence type="predicted"/>
<accession>A0A2S3U7X5</accession>
<organism evidence="1 2">
    <name type="scientific">Lactiplantibacillus plantarum subsp. plantarum</name>
    <dbReference type="NCBI Taxonomy" id="337330"/>
    <lineage>
        <taxon>Bacteria</taxon>
        <taxon>Bacillati</taxon>
        <taxon>Bacillota</taxon>
        <taxon>Bacilli</taxon>
        <taxon>Lactobacillales</taxon>
        <taxon>Lactobacillaceae</taxon>
        <taxon>Lactiplantibacillus</taxon>
    </lineage>
</organism>
<dbReference type="InterPro" id="IPR036291">
    <property type="entry name" value="NAD(P)-bd_dom_sf"/>
</dbReference>